<comment type="caution">
    <text evidence="1">The sequence shown here is derived from an EMBL/GenBank/DDBJ whole genome shotgun (WGS) entry which is preliminary data.</text>
</comment>
<protein>
    <recommendedName>
        <fullName evidence="2">Transposase</fullName>
    </recommendedName>
</protein>
<organism evidence="1">
    <name type="scientific">marine sediment metagenome</name>
    <dbReference type="NCBI Taxonomy" id="412755"/>
    <lineage>
        <taxon>unclassified sequences</taxon>
        <taxon>metagenomes</taxon>
        <taxon>ecological metagenomes</taxon>
    </lineage>
</organism>
<dbReference type="AlphaFoldDB" id="A0A0F9GT02"/>
<reference evidence="1" key="1">
    <citation type="journal article" date="2015" name="Nature">
        <title>Complex archaea that bridge the gap between prokaryotes and eukaryotes.</title>
        <authorList>
            <person name="Spang A."/>
            <person name="Saw J.H."/>
            <person name="Jorgensen S.L."/>
            <person name="Zaremba-Niedzwiedzka K."/>
            <person name="Martijn J."/>
            <person name="Lind A.E."/>
            <person name="van Eijk R."/>
            <person name="Schleper C."/>
            <person name="Guy L."/>
            <person name="Ettema T.J."/>
        </authorList>
    </citation>
    <scope>NUCLEOTIDE SEQUENCE</scope>
</reference>
<name>A0A0F9GT02_9ZZZZ</name>
<sequence length="151" mass="16833">MKKYIVELTSEERSGLKNIIKAERMAAHKRRHARILLKADQGPQGLAWKDADIANAFDCTIKSVERLRKRLVEHGLDAAMEHGNRGAYRAKKLDGVAEAHLIATACSSAPEGRNRWTVRLLADEMVSLDIVDSCSKSTVHNTLKKMNLSLT</sequence>
<evidence type="ECO:0000313" key="1">
    <source>
        <dbReference type="EMBL" id="KKL93746.1"/>
    </source>
</evidence>
<dbReference type="InterPro" id="IPR009057">
    <property type="entry name" value="Homeodomain-like_sf"/>
</dbReference>
<dbReference type="Pfam" id="PF13565">
    <property type="entry name" value="HTH_32"/>
    <property type="match status" value="1"/>
</dbReference>
<proteinExistence type="predicted"/>
<dbReference type="EMBL" id="LAZR01019106">
    <property type="protein sequence ID" value="KKL93746.1"/>
    <property type="molecule type" value="Genomic_DNA"/>
</dbReference>
<accession>A0A0F9GT02</accession>
<dbReference type="SUPFAM" id="SSF46689">
    <property type="entry name" value="Homeodomain-like"/>
    <property type="match status" value="1"/>
</dbReference>
<evidence type="ECO:0008006" key="2">
    <source>
        <dbReference type="Google" id="ProtNLM"/>
    </source>
</evidence>
<gene>
    <name evidence="1" type="ORF">LCGC14_1871610</name>
</gene>